<dbReference type="GO" id="GO:0071365">
    <property type="term" value="P:cellular response to auxin stimulus"/>
    <property type="evidence" value="ECO:0007669"/>
    <property type="project" value="UniProtKB-ARBA"/>
</dbReference>
<evidence type="ECO:0000256" key="7">
    <source>
        <dbReference type="ARBA" id="ARBA00023121"/>
    </source>
</evidence>
<keyword evidence="4" id="KW-0813">Transport</keyword>
<dbReference type="PANTHER" id="PTHR45932:SF14">
    <property type="entry name" value="PATELLIN-5"/>
    <property type="match status" value="1"/>
</dbReference>
<name>R0H5X9_9BRAS</name>
<dbReference type="InterPro" id="IPR009038">
    <property type="entry name" value="GOLD_dom"/>
</dbReference>
<dbReference type="InterPro" id="IPR036865">
    <property type="entry name" value="CRAL-TRIO_dom_sf"/>
</dbReference>
<dbReference type="KEGG" id="crb:17882451"/>
<reference evidence="14" key="1">
    <citation type="journal article" date="2013" name="Nat. Genet.">
        <title>The Capsella rubella genome and the genomic consequences of rapid mating system evolution.</title>
        <authorList>
            <person name="Slotte T."/>
            <person name="Hazzouri K.M."/>
            <person name="Agren J.A."/>
            <person name="Koenig D."/>
            <person name="Maumus F."/>
            <person name="Guo Y.L."/>
            <person name="Steige K."/>
            <person name="Platts A.E."/>
            <person name="Escobar J.S."/>
            <person name="Newman L.K."/>
            <person name="Wang W."/>
            <person name="Mandakova T."/>
            <person name="Vello E."/>
            <person name="Smith L.M."/>
            <person name="Henz S.R."/>
            <person name="Steffen J."/>
            <person name="Takuno S."/>
            <person name="Brandvain Y."/>
            <person name="Coop G."/>
            <person name="Andolfatto P."/>
            <person name="Hu T.T."/>
            <person name="Blanchette M."/>
            <person name="Clark R.M."/>
            <person name="Quesneville H."/>
            <person name="Nordborg M."/>
            <person name="Gaut B.S."/>
            <person name="Lysak M.A."/>
            <person name="Jenkins J."/>
            <person name="Grimwood J."/>
            <person name="Chapman J."/>
            <person name="Prochnik S."/>
            <person name="Shu S."/>
            <person name="Rokhsar D."/>
            <person name="Schmutz J."/>
            <person name="Weigel D."/>
            <person name="Wright S.I."/>
        </authorList>
    </citation>
    <scope>NUCLEOTIDE SEQUENCE [LARGE SCALE GENOMIC DNA]</scope>
    <source>
        <strain evidence="14">cv. Monte Gargano</strain>
    </source>
</reference>
<dbReference type="Proteomes" id="UP000029121">
    <property type="component" value="Unassembled WGS sequence"/>
</dbReference>
<keyword evidence="14" id="KW-1185">Reference proteome</keyword>
<dbReference type="PANTHER" id="PTHR45932">
    <property type="entry name" value="PATELLIN-1"/>
    <property type="match status" value="1"/>
</dbReference>
<dbReference type="PROSITE" id="PS50191">
    <property type="entry name" value="CRAL_TRIO"/>
    <property type="match status" value="1"/>
</dbReference>
<evidence type="ECO:0000256" key="6">
    <source>
        <dbReference type="ARBA" id="ARBA00022618"/>
    </source>
</evidence>
<dbReference type="InterPro" id="IPR011074">
    <property type="entry name" value="CRAL/TRIO_N_dom"/>
</dbReference>
<evidence type="ECO:0000256" key="8">
    <source>
        <dbReference type="ARBA" id="ARBA00023136"/>
    </source>
</evidence>
<dbReference type="FunFam" id="1.10.8.20:FF:000008">
    <property type="entry name" value="SEC14 cytosolic factor family protein"/>
    <property type="match status" value="1"/>
</dbReference>
<proteinExistence type="inferred from homology"/>
<dbReference type="Pfam" id="PF25099">
    <property type="entry name" value="GOLD_PATL1_C"/>
    <property type="match status" value="1"/>
</dbReference>
<evidence type="ECO:0000313" key="13">
    <source>
        <dbReference type="EMBL" id="EOA20165.1"/>
    </source>
</evidence>
<gene>
    <name evidence="13" type="ORF">CARUB_v10000458mg</name>
</gene>
<feature type="compositionally biased region" description="Basic and acidic residues" evidence="10">
    <location>
        <begin position="16"/>
        <end position="32"/>
    </location>
</feature>
<sequence>MSQDSLTTTPPPPSGEELKPKLLTLEPEKPPEPKLVTLEPEKPPEPKLVTLEPEKPPEPKLVTLEPEKPQEPKLVTLESEKPPEPNPQLPLMPELEQPNHVAEDETEKLHQVKTEPEGLKYDSEQSYLVSSETEVLNHAAEDSEKPHEMSPETETSEDELEKTQKLMLEQRRKYMEVEDWTEPELPDAAVLEAAASIPEPKQPEPQAANAAAQPPTTASSGESRSLADMMNREEAEAEEKQKIQIPRSSLGSFKEETNKISDLTEHELNALHELRNLLQDSQDSGKSSIWGVPLLKDNRSDAVLLKFLRARDFKPQESYSMLKKTLQWRIEFNIEELLDENLGDDLDKVVFMQGTDKENHPVCYNVYGEFQNKDLYMKTFSDEEKRERFLRWRIQFLEKSIRNLDFEAGGVSTICQVNDLKNSPGPGKTELRLATKQALHLLQDNYPEFVSKQIFINVPWWYLAFYRIISPFLTQRSKSKLVFASPSRSAETLFKYISPAHVPVQYGGLSVDNCDCTSDFTHDDTATEITIKPTTKQTVEIIVYEKCTIAWEIRVVGWEVTYAVEYVPENKEGYTVIIQKPRKMAAKNEPVVSQSFKVGEVGRILLTVDNPTSTKKMLIYRFKVKPLPCE</sequence>
<evidence type="ECO:0000256" key="9">
    <source>
        <dbReference type="ARBA" id="ARBA00023306"/>
    </source>
</evidence>
<feature type="domain" description="CRAL-TRIO" evidence="11">
    <location>
        <begin position="339"/>
        <end position="514"/>
    </location>
</feature>
<dbReference type="EMBL" id="KB870810">
    <property type="protein sequence ID" value="EOA20165.1"/>
    <property type="molecule type" value="Genomic_DNA"/>
</dbReference>
<dbReference type="Pfam" id="PF00650">
    <property type="entry name" value="CRAL_TRIO"/>
    <property type="match status" value="1"/>
</dbReference>
<feature type="region of interest" description="Disordered" evidence="10">
    <location>
        <begin position="177"/>
        <end position="250"/>
    </location>
</feature>
<dbReference type="PROSITE" id="PS50866">
    <property type="entry name" value="GOLD"/>
    <property type="match status" value="1"/>
</dbReference>
<evidence type="ECO:0000313" key="14">
    <source>
        <dbReference type="Proteomes" id="UP000029121"/>
    </source>
</evidence>
<feature type="domain" description="GOLD" evidence="12">
    <location>
        <begin position="514"/>
        <end position="624"/>
    </location>
</feature>
<dbReference type="InterPro" id="IPR036273">
    <property type="entry name" value="CRAL/TRIO_N_dom_sf"/>
</dbReference>
<keyword evidence="8" id="KW-0472">Membrane</keyword>
<dbReference type="Pfam" id="PF03765">
    <property type="entry name" value="CRAL_TRIO_N"/>
    <property type="match status" value="1"/>
</dbReference>
<keyword evidence="5" id="KW-0963">Cytoplasm</keyword>
<protein>
    <recommendedName>
        <fullName evidence="15">CRAL-TRIO domain-containing protein</fullName>
    </recommendedName>
</protein>
<dbReference type="SUPFAM" id="SSF46938">
    <property type="entry name" value="CRAL/TRIO N-terminal domain"/>
    <property type="match status" value="1"/>
</dbReference>
<dbReference type="SMART" id="SM00516">
    <property type="entry name" value="SEC14"/>
    <property type="match status" value="1"/>
</dbReference>
<evidence type="ECO:0008006" key="15">
    <source>
        <dbReference type="Google" id="ProtNLM"/>
    </source>
</evidence>
<dbReference type="Gene3D" id="2.60.120.680">
    <property type="entry name" value="GOLD domain"/>
    <property type="match status" value="1"/>
</dbReference>
<feature type="compositionally biased region" description="Low complexity" evidence="10">
    <location>
        <begin position="204"/>
        <end position="218"/>
    </location>
</feature>
<dbReference type="Gene3D" id="3.40.525.10">
    <property type="entry name" value="CRAL-TRIO lipid binding domain"/>
    <property type="match status" value="1"/>
</dbReference>
<feature type="compositionally biased region" description="Basic and acidic residues" evidence="10">
    <location>
        <begin position="230"/>
        <end position="242"/>
    </location>
</feature>
<evidence type="ECO:0000256" key="3">
    <source>
        <dbReference type="ARBA" id="ARBA00007155"/>
    </source>
</evidence>
<comment type="similarity">
    <text evidence="3">Belongs to the patellin family.</text>
</comment>
<dbReference type="SUPFAM" id="SSF52087">
    <property type="entry name" value="CRAL/TRIO domain"/>
    <property type="match status" value="1"/>
</dbReference>
<keyword evidence="7" id="KW-0446">Lipid-binding</keyword>
<dbReference type="InterPro" id="IPR001251">
    <property type="entry name" value="CRAL-TRIO_dom"/>
</dbReference>
<feature type="compositionally biased region" description="Polar residues" evidence="10">
    <location>
        <begin position="124"/>
        <end position="134"/>
    </location>
</feature>
<evidence type="ECO:0000256" key="4">
    <source>
        <dbReference type="ARBA" id="ARBA00022448"/>
    </source>
</evidence>
<evidence type="ECO:0000259" key="12">
    <source>
        <dbReference type="PROSITE" id="PS50866"/>
    </source>
</evidence>
<evidence type="ECO:0000256" key="5">
    <source>
        <dbReference type="ARBA" id="ARBA00022490"/>
    </source>
</evidence>
<feature type="region of interest" description="Disordered" evidence="10">
    <location>
        <begin position="1"/>
        <end position="164"/>
    </location>
</feature>
<dbReference type="GO" id="GO:1901703">
    <property type="term" value="P:protein localization involved in auxin polar transport"/>
    <property type="evidence" value="ECO:0007669"/>
    <property type="project" value="UniProtKB-ARBA"/>
</dbReference>
<comment type="subcellular location">
    <subcellularLocation>
        <location evidence="2">Cytoplasm</location>
    </subcellularLocation>
    <subcellularLocation>
        <location evidence="1">Membrane</location>
        <topology evidence="1">Peripheral membrane protein</topology>
    </subcellularLocation>
</comment>
<evidence type="ECO:0000256" key="1">
    <source>
        <dbReference type="ARBA" id="ARBA00004170"/>
    </source>
</evidence>
<feature type="compositionally biased region" description="Basic and acidic residues" evidence="10">
    <location>
        <begin position="139"/>
        <end position="150"/>
    </location>
</feature>
<keyword evidence="9" id="KW-0131">Cell cycle</keyword>
<dbReference type="SUPFAM" id="SSF101576">
    <property type="entry name" value="Supernatant protein factor (SPF), C-terminal domain"/>
    <property type="match status" value="1"/>
</dbReference>
<dbReference type="GO" id="GO:0051301">
    <property type="term" value="P:cell division"/>
    <property type="evidence" value="ECO:0007669"/>
    <property type="project" value="UniProtKB-KW"/>
</dbReference>
<feature type="compositionally biased region" description="Basic and acidic residues" evidence="10">
    <location>
        <begin position="101"/>
        <end position="123"/>
    </location>
</feature>
<accession>R0H5X9</accession>
<dbReference type="eggNOG" id="KOG1471">
    <property type="taxonomic scope" value="Eukaryota"/>
</dbReference>
<organism evidence="13 14">
    <name type="scientific">Capsella rubella</name>
    <dbReference type="NCBI Taxonomy" id="81985"/>
    <lineage>
        <taxon>Eukaryota</taxon>
        <taxon>Viridiplantae</taxon>
        <taxon>Streptophyta</taxon>
        <taxon>Embryophyta</taxon>
        <taxon>Tracheophyta</taxon>
        <taxon>Spermatophyta</taxon>
        <taxon>Magnoliopsida</taxon>
        <taxon>eudicotyledons</taxon>
        <taxon>Gunneridae</taxon>
        <taxon>Pentapetalae</taxon>
        <taxon>rosids</taxon>
        <taxon>malvids</taxon>
        <taxon>Brassicales</taxon>
        <taxon>Brassicaceae</taxon>
        <taxon>Camelineae</taxon>
        <taxon>Capsella</taxon>
    </lineage>
</organism>
<dbReference type="InterPro" id="IPR056794">
    <property type="entry name" value="PATL1-6_C_GOLD"/>
</dbReference>
<dbReference type="OrthoDB" id="75724at2759"/>
<dbReference type="GO" id="GO:0008289">
    <property type="term" value="F:lipid binding"/>
    <property type="evidence" value="ECO:0007669"/>
    <property type="project" value="UniProtKB-KW"/>
</dbReference>
<keyword evidence="6" id="KW-0132">Cell division</keyword>
<dbReference type="GO" id="GO:0005737">
    <property type="term" value="C:cytoplasm"/>
    <property type="evidence" value="ECO:0007669"/>
    <property type="project" value="UniProtKB-SubCell"/>
</dbReference>
<dbReference type="FunFam" id="3.40.525.10:FF:000022">
    <property type="entry name" value="SEC14 cytosolic factor family protein"/>
    <property type="match status" value="1"/>
</dbReference>
<dbReference type="CDD" id="cd00170">
    <property type="entry name" value="SEC14"/>
    <property type="match status" value="1"/>
</dbReference>
<dbReference type="InterPro" id="IPR036598">
    <property type="entry name" value="GOLD_dom_sf"/>
</dbReference>
<evidence type="ECO:0000259" key="11">
    <source>
        <dbReference type="PROSITE" id="PS50191"/>
    </source>
</evidence>
<dbReference type="GO" id="GO:0016020">
    <property type="term" value="C:membrane"/>
    <property type="evidence" value="ECO:0007669"/>
    <property type="project" value="UniProtKB-SubCell"/>
</dbReference>
<dbReference type="STRING" id="81985.R0H5X9"/>
<evidence type="ECO:0000256" key="10">
    <source>
        <dbReference type="SAM" id="MobiDB-lite"/>
    </source>
</evidence>
<dbReference type="SMART" id="SM01100">
    <property type="entry name" value="CRAL_TRIO_N"/>
    <property type="match status" value="1"/>
</dbReference>
<dbReference type="AlphaFoldDB" id="R0H5X9"/>
<evidence type="ECO:0000256" key="2">
    <source>
        <dbReference type="ARBA" id="ARBA00004496"/>
    </source>
</evidence>
<dbReference type="InterPro" id="IPR044834">
    <property type="entry name" value="PATL"/>
</dbReference>